<evidence type="ECO:0000256" key="4">
    <source>
        <dbReference type="RuleBase" id="RU367098"/>
    </source>
</evidence>
<dbReference type="Proteomes" id="UP000800041">
    <property type="component" value="Unassembled WGS sequence"/>
</dbReference>
<dbReference type="PANTHER" id="PTHR39136">
    <property type="entry name" value="ALTERED INHERITANCE OF MITOCHONDRIA PROTEIN 11"/>
    <property type="match status" value="1"/>
</dbReference>
<dbReference type="AlphaFoldDB" id="A0A6G1GSR2"/>
<keyword evidence="2" id="KW-1133">Transmembrane helix</keyword>
<sequence length="223" mass="24424">MPRPRPLHSEGYRDNAQLPPSASSASPTSPASQPPQSRDQTSTTPPRPSSFFADLTSPRSTRQFSLFLLGSTLFVSSALLTKRSLNKRSRLLAGPRPQFHTYTPNPHINLFRNPNHAFDNLNNPTANTAPSGIQDAITALGLATLNVFSVGAMFVGGMLWTFDIASKEELRQRVRGSLGIDEQNGRSQKEADEEIEEWLAGLLLKKDDKEKNKPSGEKGAEAK</sequence>
<comment type="subcellular location">
    <subcellularLocation>
        <location evidence="4">Membrane</location>
        <topology evidence="4">Multi-pass membrane protein</topology>
    </subcellularLocation>
</comment>
<evidence type="ECO:0000313" key="6">
    <source>
        <dbReference type="EMBL" id="KAF1983817.1"/>
    </source>
</evidence>
<evidence type="ECO:0000256" key="3">
    <source>
        <dbReference type="ARBA" id="ARBA00023136"/>
    </source>
</evidence>
<dbReference type="PANTHER" id="PTHR39136:SF1">
    <property type="entry name" value="ALTERED INHERITANCE OF MITOCHONDRIA PROTEIN 11"/>
    <property type="match status" value="1"/>
</dbReference>
<evidence type="ECO:0000313" key="7">
    <source>
        <dbReference type="Proteomes" id="UP000800041"/>
    </source>
</evidence>
<proteinExistence type="inferred from homology"/>
<feature type="region of interest" description="Disordered" evidence="5">
    <location>
        <begin position="1"/>
        <end position="55"/>
    </location>
</feature>
<reference evidence="6" key="1">
    <citation type="journal article" date="2020" name="Stud. Mycol.">
        <title>101 Dothideomycetes genomes: a test case for predicting lifestyles and emergence of pathogens.</title>
        <authorList>
            <person name="Haridas S."/>
            <person name="Albert R."/>
            <person name="Binder M."/>
            <person name="Bloem J."/>
            <person name="Labutti K."/>
            <person name="Salamov A."/>
            <person name="Andreopoulos B."/>
            <person name="Baker S."/>
            <person name="Barry K."/>
            <person name="Bills G."/>
            <person name="Bluhm B."/>
            <person name="Cannon C."/>
            <person name="Castanera R."/>
            <person name="Culley D."/>
            <person name="Daum C."/>
            <person name="Ezra D."/>
            <person name="Gonzalez J."/>
            <person name="Henrissat B."/>
            <person name="Kuo A."/>
            <person name="Liang C."/>
            <person name="Lipzen A."/>
            <person name="Lutzoni F."/>
            <person name="Magnuson J."/>
            <person name="Mondo S."/>
            <person name="Nolan M."/>
            <person name="Ohm R."/>
            <person name="Pangilinan J."/>
            <person name="Park H.-J."/>
            <person name="Ramirez L."/>
            <person name="Alfaro M."/>
            <person name="Sun H."/>
            <person name="Tritt A."/>
            <person name="Yoshinaga Y."/>
            <person name="Zwiers L.-H."/>
            <person name="Turgeon B."/>
            <person name="Goodwin S."/>
            <person name="Spatafora J."/>
            <person name="Crous P."/>
            <person name="Grigoriev I."/>
        </authorList>
    </citation>
    <scope>NUCLEOTIDE SEQUENCE</scope>
    <source>
        <strain evidence="6">CBS 113979</strain>
    </source>
</reference>
<evidence type="ECO:0000256" key="1">
    <source>
        <dbReference type="ARBA" id="ARBA00022692"/>
    </source>
</evidence>
<feature type="compositionally biased region" description="Low complexity" evidence="5">
    <location>
        <begin position="16"/>
        <end position="37"/>
    </location>
</feature>
<evidence type="ECO:0000256" key="5">
    <source>
        <dbReference type="SAM" id="MobiDB-lite"/>
    </source>
</evidence>
<dbReference type="OrthoDB" id="3558022at2759"/>
<evidence type="ECO:0000256" key="2">
    <source>
        <dbReference type="ARBA" id="ARBA00022989"/>
    </source>
</evidence>
<comment type="similarity">
    <text evidence="4">Belongs to the AIM11 family.</text>
</comment>
<keyword evidence="7" id="KW-1185">Reference proteome</keyword>
<dbReference type="GO" id="GO:0016020">
    <property type="term" value="C:membrane"/>
    <property type="evidence" value="ECO:0007669"/>
    <property type="project" value="UniProtKB-SubCell"/>
</dbReference>
<keyword evidence="1" id="KW-0812">Transmembrane</keyword>
<dbReference type="GO" id="GO:0005739">
    <property type="term" value="C:mitochondrion"/>
    <property type="evidence" value="ECO:0007669"/>
    <property type="project" value="TreeGrafter"/>
</dbReference>
<organism evidence="6 7">
    <name type="scientific">Aulographum hederae CBS 113979</name>
    <dbReference type="NCBI Taxonomy" id="1176131"/>
    <lineage>
        <taxon>Eukaryota</taxon>
        <taxon>Fungi</taxon>
        <taxon>Dikarya</taxon>
        <taxon>Ascomycota</taxon>
        <taxon>Pezizomycotina</taxon>
        <taxon>Dothideomycetes</taxon>
        <taxon>Pleosporomycetidae</taxon>
        <taxon>Aulographales</taxon>
        <taxon>Aulographaceae</taxon>
    </lineage>
</organism>
<name>A0A6G1GSR2_9PEZI</name>
<accession>A0A6G1GSR2</accession>
<keyword evidence="3" id="KW-0472">Membrane</keyword>
<gene>
    <name evidence="4" type="primary">AIM11</name>
    <name evidence="6" type="ORF">K402DRAFT_396292</name>
</gene>
<dbReference type="EMBL" id="ML977172">
    <property type="protein sequence ID" value="KAF1983817.1"/>
    <property type="molecule type" value="Genomic_DNA"/>
</dbReference>
<protein>
    <recommendedName>
        <fullName evidence="4">Altered inheritance of mitochondria protein 11</fullName>
    </recommendedName>
</protein>
<dbReference type="InterPro" id="IPR038814">
    <property type="entry name" value="AIM11"/>
</dbReference>